<protein>
    <submittedName>
        <fullName evidence="2">Uncharacterized protein</fullName>
    </submittedName>
</protein>
<name>A0AAP0R9N5_LIQFO</name>
<evidence type="ECO:0000313" key="2">
    <source>
        <dbReference type="EMBL" id="KAK9273286.1"/>
    </source>
</evidence>
<sequence>MYSHDVKIQVDKDLASVAETRPWQFSLPRFFFFPYGIPKWQDSSPLASCMYGVPEKLRKPNKEAYIPQAVVIGPIHRKNKELMQLNKKHYYDHFFNPSPWQEKSKLDRIKKDRDQLEQKARELAQEARKCYQFEIGLEAEPFVTMLLVDGIFILEFLLRKCSLKRADHPDERNIFEKPSLRGDILYDLILIENQLPFFVLKGLYETYYNSSRGWEEFLYKVANEYFTTGVTLENAKTAVETCNIRHLADFLHALCMVSISSKYKNCYPKKFDQFSRSATELRKAGVQFEKADNNLPFDVVFSKDEGVLKFPPLVVNRWTEYFFRNFIAHEDHIHTEKIISSYIILMGSLLNSSEDVDLLVARGIIENKSLRTSEEVSRLIKNLYNRSMMCYSDFFYASLCDDLNKYSKDDWHRWRSSWYKWKEILKSEYFSSPWSIISVIVAFVILLLTLIQTASSVIPYFNPGWSKLG</sequence>
<evidence type="ECO:0000313" key="3">
    <source>
        <dbReference type="Proteomes" id="UP001415857"/>
    </source>
</evidence>
<gene>
    <name evidence="2" type="ORF">L1049_018093</name>
</gene>
<dbReference type="PANTHER" id="PTHR31170">
    <property type="entry name" value="BNAC04G53230D PROTEIN"/>
    <property type="match status" value="1"/>
</dbReference>
<organism evidence="2 3">
    <name type="scientific">Liquidambar formosana</name>
    <name type="common">Formosan gum</name>
    <dbReference type="NCBI Taxonomy" id="63359"/>
    <lineage>
        <taxon>Eukaryota</taxon>
        <taxon>Viridiplantae</taxon>
        <taxon>Streptophyta</taxon>
        <taxon>Embryophyta</taxon>
        <taxon>Tracheophyta</taxon>
        <taxon>Spermatophyta</taxon>
        <taxon>Magnoliopsida</taxon>
        <taxon>eudicotyledons</taxon>
        <taxon>Gunneridae</taxon>
        <taxon>Pentapetalae</taxon>
        <taxon>Saxifragales</taxon>
        <taxon>Altingiaceae</taxon>
        <taxon>Liquidambar</taxon>
    </lineage>
</organism>
<dbReference type="PANTHER" id="PTHR31170:SF20">
    <property type="entry name" value="DUF247 DOMAIN PROTEIN"/>
    <property type="match status" value="1"/>
</dbReference>
<dbReference type="EMBL" id="JBBPBK010000012">
    <property type="protein sequence ID" value="KAK9273286.1"/>
    <property type="molecule type" value="Genomic_DNA"/>
</dbReference>
<feature type="transmembrane region" description="Helical" evidence="1">
    <location>
        <begin position="434"/>
        <end position="461"/>
    </location>
</feature>
<keyword evidence="1" id="KW-1133">Transmembrane helix</keyword>
<keyword evidence="1" id="KW-0812">Transmembrane</keyword>
<accession>A0AAP0R9N5</accession>
<dbReference type="Pfam" id="PF03140">
    <property type="entry name" value="DUF247"/>
    <property type="match status" value="1"/>
</dbReference>
<proteinExistence type="predicted"/>
<dbReference type="InterPro" id="IPR004158">
    <property type="entry name" value="DUF247_pln"/>
</dbReference>
<evidence type="ECO:0000256" key="1">
    <source>
        <dbReference type="SAM" id="Phobius"/>
    </source>
</evidence>
<comment type="caution">
    <text evidence="2">The sequence shown here is derived from an EMBL/GenBank/DDBJ whole genome shotgun (WGS) entry which is preliminary data.</text>
</comment>
<keyword evidence="3" id="KW-1185">Reference proteome</keyword>
<dbReference type="AlphaFoldDB" id="A0AAP0R9N5"/>
<dbReference type="Proteomes" id="UP001415857">
    <property type="component" value="Unassembled WGS sequence"/>
</dbReference>
<reference evidence="2 3" key="1">
    <citation type="journal article" date="2024" name="Plant J.">
        <title>Genome sequences and population genomics reveal climatic adaptation and genomic divergence between two closely related sweetgum species.</title>
        <authorList>
            <person name="Xu W.Q."/>
            <person name="Ren C.Q."/>
            <person name="Zhang X.Y."/>
            <person name="Comes H.P."/>
            <person name="Liu X.H."/>
            <person name="Li Y.G."/>
            <person name="Kettle C.J."/>
            <person name="Jalonen R."/>
            <person name="Gaisberger H."/>
            <person name="Ma Y.Z."/>
            <person name="Qiu Y.X."/>
        </authorList>
    </citation>
    <scope>NUCLEOTIDE SEQUENCE [LARGE SCALE GENOMIC DNA]</scope>
    <source>
        <strain evidence="2">Hangzhou</strain>
    </source>
</reference>
<keyword evidence="1" id="KW-0472">Membrane</keyword>